<keyword evidence="7" id="KW-0472">Membrane</keyword>
<dbReference type="SUPFAM" id="SSF51735">
    <property type="entry name" value="NAD(P)-binding Rossmann-fold domains"/>
    <property type="match status" value="1"/>
</dbReference>
<comment type="caution">
    <text evidence="9">The sequence shown here is derived from an EMBL/GenBank/DDBJ whole genome shotgun (WGS) entry which is preliminary data.</text>
</comment>
<dbReference type="InterPro" id="IPR037062">
    <property type="entry name" value="Malic_N_dom_sf"/>
</dbReference>
<dbReference type="InterPro" id="IPR029000">
    <property type="entry name" value="Cyclophilin-like_dom_sf"/>
</dbReference>
<dbReference type="InterPro" id="IPR012302">
    <property type="entry name" value="Malic_NAD-bd"/>
</dbReference>
<dbReference type="InterPro" id="IPR002130">
    <property type="entry name" value="Cyclophilin-type_PPIase_dom"/>
</dbReference>
<name>A0A8S0Z2N2_ARCPL</name>
<comment type="cofactor">
    <cofactor evidence="2">
        <name>Mg(2+)</name>
        <dbReference type="ChEBI" id="CHEBI:18420"/>
    </cofactor>
</comment>
<dbReference type="FunFam" id="3.40.50.720:FF:000060">
    <property type="entry name" value="Malic enzyme"/>
    <property type="match status" value="1"/>
</dbReference>
<dbReference type="CDD" id="cd05312">
    <property type="entry name" value="NAD_bind_1_malic_enz"/>
    <property type="match status" value="1"/>
</dbReference>
<keyword evidence="7" id="KW-1133">Transmembrane helix</keyword>
<dbReference type="GO" id="GO:0003755">
    <property type="term" value="F:peptidyl-prolyl cis-trans isomerase activity"/>
    <property type="evidence" value="ECO:0007669"/>
    <property type="project" value="InterPro"/>
</dbReference>
<evidence type="ECO:0000256" key="4">
    <source>
        <dbReference type="ARBA" id="ARBA00022723"/>
    </source>
</evidence>
<dbReference type="PRINTS" id="PR00072">
    <property type="entry name" value="MALOXRDTASE"/>
</dbReference>
<evidence type="ECO:0000256" key="5">
    <source>
        <dbReference type="ARBA" id="ARBA00023002"/>
    </source>
</evidence>
<sequence length="812" mass="90183">MFSVVQKTIVCNISAVTRLTVLSINKPDNHANFSVTPVNSAFSPNRSSGLDYIRTRHLNKGQAFTLEERQYLGIEGLIPPDYKTQEQQIEICTLAIERFADPLNKYLFLSELHERNERLYYSFLASDVEKYLPIVYTPTVGLACQKFGYTYRKPKGMFVTIRNKGRVFQLLKNWPISDVYAIVVSDGERILGLGDLGAFGMGIPIGKLALYTALAGVKPHRCLPILLDVGCNNESLLVDPMYIGLRQKRKAGKEYDDFIEEFMQACVRRFGRHILIQFEDFARDNAVNLLQKYRNDYCAFNDDIQGTASIIVAGIIAASKAVNKKISQNVFLFLGAGAAGVGIADLLVMIMMEEGISKKECEDKIFLFDVDGLLANKRPGGVPNHAKHFGKDLAPSKDFAAAVVSLKPTCLIGVSTVGGAFTPQILKQMAKNAERPLIFALSNPTSKAECTAQDAYDNTEGRCIFASGSPFPPVKYGGREYHTGQGNNSYVFPGVGLGVICANISVISDALFLTAAKVVANNVTSEDIKLGRVFPSLKKIRNVSLQIALAVAEKGYQTNVAGLNPKPKDLEQYIKNEIYKLKYPCLIPEIIKYPEQEYKMKLNRRKYKFHRVIDNFMIQGGDFTKGDGTGGRSIYGERFEDENFNYGAGWLSMANVGKDTNGSQFFITTTKTTWLDGRHVVFGKVLEGMDVVRKIEKTTTGANDRPVKDVVIVNTIAEEVAEPISVSKDDTFKIYKDSENNTKYHCTRLCNQALGEKNKNLSSCTPPECDLTIGMKTYIVKGLLTRRCLLTCEVNLKGNSGIVLLLWQDKEV</sequence>
<evidence type="ECO:0000256" key="6">
    <source>
        <dbReference type="RuleBase" id="RU003426"/>
    </source>
</evidence>
<dbReference type="GO" id="GO:0004473">
    <property type="term" value="F:malate dehydrogenase (decarboxylating) (NADP+) activity"/>
    <property type="evidence" value="ECO:0007669"/>
    <property type="project" value="TreeGrafter"/>
</dbReference>
<organism evidence="9 10">
    <name type="scientific">Arctia plantaginis</name>
    <name type="common">Wood tiger moth</name>
    <name type="synonym">Phalaena plantaginis</name>
    <dbReference type="NCBI Taxonomy" id="874455"/>
    <lineage>
        <taxon>Eukaryota</taxon>
        <taxon>Metazoa</taxon>
        <taxon>Ecdysozoa</taxon>
        <taxon>Arthropoda</taxon>
        <taxon>Hexapoda</taxon>
        <taxon>Insecta</taxon>
        <taxon>Pterygota</taxon>
        <taxon>Neoptera</taxon>
        <taxon>Endopterygota</taxon>
        <taxon>Lepidoptera</taxon>
        <taxon>Glossata</taxon>
        <taxon>Ditrysia</taxon>
        <taxon>Noctuoidea</taxon>
        <taxon>Erebidae</taxon>
        <taxon>Arctiinae</taxon>
        <taxon>Arctia</taxon>
    </lineage>
</organism>
<keyword evidence="7" id="KW-0812">Transmembrane</keyword>
<feature type="transmembrane region" description="Helical" evidence="7">
    <location>
        <begin position="330"/>
        <end position="352"/>
    </location>
</feature>
<comment type="similarity">
    <text evidence="3 6">Belongs to the malic enzymes family.</text>
</comment>
<dbReference type="Gene3D" id="2.40.100.10">
    <property type="entry name" value="Cyclophilin-like"/>
    <property type="match status" value="1"/>
</dbReference>
<evidence type="ECO:0000313" key="10">
    <source>
        <dbReference type="Proteomes" id="UP000494256"/>
    </source>
</evidence>
<evidence type="ECO:0000256" key="7">
    <source>
        <dbReference type="SAM" id="Phobius"/>
    </source>
</evidence>
<dbReference type="SMART" id="SM00919">
    <property type="entry name" value="Malic_M"/>
    <property type="match status" value="1"/>
</dbReference>
<dbReference type="PANTHER" id="PTHR23406">
    <property type="entry name" value="MALIC ENZYME-RELATED"/>
    <property type="match status" value="1"/>
</dbReference>
<dbReference type="GO" id="GO:0046872">
    <property type="term" value="F:metal ion binding"/>
    <property type="evidence" value="ECO:0007669"/>
    <property type="project" value="UniProtKB-KW"/>
</dbReference>
<feature type="domain" description="PPIase cyclophilin-type" evidence="8">
    <location>
        <begin position="574"/>
        <end position="717"/>
    </location>
</feature>
<dbReference type="GO" id="GO:0051287">
    <property type="term" value="F:NAD binding"/>
    <property type="evidence" value="ECO:0007669"/>
    <property type="project" value="InterPro"/>
</dbReference>
<evidence type="ECO:0000259" key="8">
    <source>
        <dbReference type="PROSITE" id="PS50072"/>
    </source>
</evidence>
<dbReference type="InterPro" id="IPR046346">
    <property type="entry name" value="Aminoacid_DH-like_N_sf"/>
</dbReference>
<evidence type="ECO:0000256" key="1">
    <source>
        <dbReference type="ARBA" id="ARBA00001936"/>
    </source>
</evidence>
<dbReference type="GO" id="GO:0005739">
    <property type="term" value="C:mitochondrion"/>
    <property type="evidence" value="ECO:0007669"/>
    <property type="project" value="TreeGrafter"/>
</dbReference>
<dbReference type="OrthoDB" id="7434043at2759"/>
<dbReference type="InterPro" id="IPR015884">
    <property type="entry name" value="Malic_enzyme_CS"/>
</dbReference>
<evidence type="ECO:0000256" key="3">
    <source>
        <dbReference type="ARBA" id="ARBA00008785"/>
    </source>
</evidence>
<dbReference type="InterPro" id="IPR012301">
    <property type="entry name" value="Malic_N_dom"/>
</dbReference>
<protein>
    <recommendedName>
        <fullName evidence="6">Malic enzyme</fullName>
    </recommendedName>
</protein>
<dbReference type="Proteomes" id="UP000494256">
    <property type="component" value="Unassembled WGS sequence"/>
</dbReference>
<evidence type="ECO:0000313" key="9">
    <source>
        <dbReference type="EMBL" id="CAB3226624.1"/>
    </source>
</evidence>
<comment type="cofactor">
    <cofactor evidence="1">
        <name>Mn(2+)</name>
        <dbReference type="ChEBI" id="CHEBI:29035"/>
    </cofactor>
</comment>
<dbReference type="Pfam" id="PF00390">
    <property type="entry name" value="malic"/>
    <property type="match status" value="1"/>
</dbReference>
<dbReference type="PANTHER" id="PTHR23406:SF90">
    <property type="entry name" value="MALIC ENZYME-RELATED"/>
    <property type="match status" value="1"/>
</dbReference>
<dbReference type="Pfam" id="PF03949">
    <property type="entry name" value="Malic_M"/>
    <property type="match status" value="1"/>
</dbReference>
<proteinExistence type="inferred from homology"/>
<gene>
    <name evidence="9" type="ORF">APLA_LOCUS2693</name>
</gene>
<accession>A0A8S0Z2N2</accession>
<evidence type="ECO:0000256" key="2">
    <source>
        <dbReference type="ARBA" id="ARBA00001946"/>
    </source>
</evidence>
<dbReference type="PROSITE" id="PS00331">
    <property type="entry name" value="MALIC_ENZYMES"/>
    <property type="match status" value="1"/>
</dbReference>
<dbReference type="SUPFAM" id="SSF53223">
    <property type="entry name" value="Aminoacid dehydrogenase-like, N-terminal domain"/>
    <property type="match status" value="1"/>
</dbReference>
<dbReference type="Gene3D" id="3.40.50.720">
    <property type="entry name" value="NAD(P)-binding Rossmann-like Domain"/>
    <property type="match status" value="1"/>
</dbReference>
<dbReference type="EMBL" id="CADEBD010000249">
    <property type="protein sequence ID" value="CAB3226624.1"/>
    <property type="molecule type" value="Genomic_DNA"/>
</dbReference>
<dbReference type="FunFam" id="3.40.50.10380:FF:000004">
    <property type="entry name" value="Malic enzyme"/>
    <property type="match status" value="1"/>
</dbReference>
<keyword evidence="4 6" id="KW-0479">Metal-binding</keyword>
<keyword evidence="5 6" id="KW-0560">Oxidoreductase</keyword>
<dbReference type="InterPro" id="IPR036291">
    <property type="entry name" value="NAD(P)-bd_dom_sf"/>
</dbReference>
<dbReference type="GO" id="GO:0006108">
    <property type="term" value="P:malate metabolic process"/>
    <property type="evidence" value="ECO:0007669"/>
    <property type="project" value="TreeGrafter"/>
</dbReference>
<reference evidence="9 10" key="1">
    <citation type="submission" date="2020-04" db="EMBL/GenBank/DDBJ databases">
        <authorList>
            <person name="Wallbank WR R."/>
            <person name="Pardo Diaz C."/>
            <person name="Kozak K."/>
            <person name="Martin S."/>
            <person name="Jiggins C."/>
            <person name="Moest M."/>
            <person name="Warren A I."/>
            <person name="Byers J.R.P. K."/>
            <person name="Montejo-Kovacevich G."/>
            <person name="Yen C E."/>
        </authorList>
    </citation>
    <scope>NUCLEOTIDE SEQUENCE [LARGE SCALE GENOMIC DNA]</scope>
</reference>
<dbReference type="AlphaFoldDB" id="A0A8S0Z2N2"/>
<dbReference type="SUPFAM" id="SSF50891">
    <property type="entry name" value="Cyclophilin-like"/>
    <property type="match status" value="1"/>
</dbReference>
<dbReference type="Pfam" id="PF00160">
    <property type="entry name" value="Pro_isomerase"/>
    <property type="match status" value="1"/>
</dbReference>
<dbReference type="PROSITE" id="PS50072">
    <property type="entry name" value="CSA_PPIASE_2"/>
    <property type="match status" value="1"/>
</dbReference>
<dbReference type="SMART" id="SM01274">
    <property type="entry name" value="malic"/>
    <property type="match status" value="1"/>
</dbReference>
<dbReference type="NCBIfam" id="NF010052">
    <property type="entry name" value="PRK13529.1"/>
    <property type="match status" value="1"/>
</dbReference>
<dbReference type="Gene3D" id="3.40.50.10380">
    <property type="entry name" value="Malic enzyme, N-terminal domain"/>
    <property type="match status" value="1"/>
</dbReference>
<dbReference type="InterPro" id="IPR001891">
    <property type="entry name" value="Malic_OxRdtase"/>
</dbReference>